<accession>A0ABQ5J8E9</accession>
<evidence type="ECO:0008006" key="4">
    <source>
        <dbReference type="Google" id="ProtNLM"/>
    </source>
</evidence>
<protein>
    <recommendedName>
        <fullName evidence="4">Helitron helicase-like domain-containing protein</fullName>
    </recommendedName>
</protein>
<dbReference type="Proteomes" id="UP001151760">
    <property type="component" value="Unassembled WGS sequence"/>
</dbReference>
<name>A0ABQ5J8E9_9ASTR</name>
<dbReference type="PANTHER" id="PTHR45786">
    <property type="entry name" value="DNA BINDING PROTEIN-LIKE"/>
    <property type="match status" value="1"/>
</dbReference>
<evidence type="ECO:0000313" key="2">
    <source>
        <dbReference type="EMBL" id="GJU08820.1"/>
    </source>
</evidence>
<organism evidence="2 3">
    <name type="scientific">Tanacetum coccineum</name>
    <dbReference type="NCBI Taxonomy" id="301880"/>
    <lineage>
        <taxon>Eukaryota</taxon>
        <taxon>Viridiplantae</taxon>
        <taxon>Streptophyta</taxon>
        <taxon>Embryophyta</taxon>
        <taxon>Tracheophyta</taxon>
        <taxon>Spermatophyta</taxon>
        <taxon>Magnoliopsida</taxon>
        <taxon>eudicotyledons</taxon>
        <taxon>Gunneridae</taxon>
        <taxon>Pentapetalae</taxon>
        <taxon>asterids</taxon>
        <taxon>campanulids</taxon>
        <taxon>Asterales</taxon>
        <taxon>Asteraceae</taxon>
        <taxon>Asteroideae</taxon>
        <taxon>Anthemideae</taxon>
        <taxon>Anthemidinae</taxon>
        <taxon>Tanacetum</taxon>
    </lineage>
</organism>
<proteinExistence type="predicted"/>
<feature type="region of interest" description="Disordered" evidence="1">
    <location>
        <begin position="219"/>
        <end position="251"/>
    </location>
</feature>
<dbReference type="EMBL" id="BQNB010021671">
    <property type="protein sequence ID" value="GJU08820.1"/>
    <property type="molecule type" value="Genomic_DNA"/>
</dbReference>
<gene>
    <name evidence="2" type="ORF">Tco_1125250</name>
</gene>
<evidence type="ECO:0000256" key="1">
    <source>
        <dbReference type="SAM" id="MobiDB-lite"/>
    </source>
</evidence>
<evidence type="ECO:0000313" key="3">
    <source>
        <dbReference type="Proteomes" id="UP001151760"/>
    </source>
</evidence>
<sequence>MKTKRKLVPKPIGTGGCGKFYNNQNEGGSCIPSGTNVIEPVGQTFAEDAGVSKRRCIRDVEYVGSSNVAPQSLDVVDRQPVGSDVGGSKRKYSDNLGNLTNDGHKVLGQQILGFDVGRLKPKGSRCLGNLNKGGHNMVGDQPFASHVCGSKRKLGNGLEKLNEDGVNIFDRPTLAEDVGCSKSIRVCQADDVELLQGNVERLKDPLDVNKIPSHINVDVPDVQISPGIQQPPPKNSDDISDSASHSSVPLAAPQAPQEFAAGISQTDNQTAPSALPSNYKSIGKCEHSCEYCGALFWYEERLKSIGNNRRPKYGRCCKGGQVVLRTYQIYPDYIKLLLNDRHFMENIRAYNQMFSMTSLGAHIDESVNNGRGPYVFKISGQLYHWLGSLCPAEGEPPRFLQLYIYDTDNEVDNRMSHFGGQNSDLRRDIVEGL</sequence>
<dbReference type="PANTHER" id="PTHR45786:SF74">
    <property type="entry name" value="ATP-DEPENDENT DNA HELICASE"/>
    <property type="match status" value="1"/>
</dbReference>
<reference evidence="2" key="1">
    <citation type="journal article" date="2022" name="Int. J. Mol. Sci.">
        <title>Draft Genome of Tanacetum Coccineum: Genomic Comparison of Closely Related Tanacetum-Family Plants.</title>
        <authorList>
            <person name="Yamashiro T."/>
            <person name="Shiraishi A."/>
            <person name="Nakayama K."/>
            <person name="Satake H."/>
        </authorList>
    </citation>
    <scope>NUCLEOTIDE SEQUENCE</scope>
</reference>
<comment type="caution">
    <text evidence="2">The sequence shown here is derived from an EMBL/GenBank/DDBJ whole genome shotgun (WGS) entry which is preliminary data.</text>
</comment>
<keyword evidence="3" id="KW-1185">Reference proteome</keyword>
<reference evidence="2" key="2">
    <citation type="submission" date="2022-01" db="EMBL/GenBank/DDBJ databases">
        <authorList>
            <person name="Yamashiro T."/>
            <person name="Shiraishi A."/>
            <person name="Satake H."/>
            <person name="Nakayama K."/>
        </authorList>
    </citation>
    <scope>NUCLEOTIDE SEQUENCE</scope>
</reference>